<feature type="region of interest" description="Disordered" evidence="1">
    <location>
        <begin position="13"/>
        <end position="86"/>
    </location>
</feature>
<reference evidence="2 3" key="1">
    <citation type="submission" date="2015-04" db="EMBL/GenBank/DDBJ databases">
        <title>Complete genome sequence of Schizopora paradoxa KUC8140, a cosmopolitan wood degrader in East Asia.</title>
        <authorList>
            <consortium name="DOE Joint Genome Institute"/>
            <person name="Min B."/>
            <person name="Park H."/>
            <person name="Jang Y."/>
            <person name="Kim J.-J."/>
            <person name="Kim K.H."/>
            <person name="Pangilinan J."/>
            <person name="Lipzen A."/>
            <person name="Riley R."/>
            <person name="Grigoriev I.V."/>
            <person name="Spatafora J.W."/>
            <person name="Choi I.-G."/>
        </authorList>
    </citation>
    <scope>NUCLEOTIDE SEQUENCE [LARGE SCALE GENOMIC DNA]</scope>
    <source>
        <strain evidence="2 3">KUC8140</strain>
    </source>
</reference>
<feature type="compositionally biased region" description="Polar residues" evidence="1">
    <location>
        <begin position="36"/>
        <end position="50"/>
    </location>
</feature>
<dbReference type="Proteomes" id="UP000053477">
    <property type="component" value="Unassembled WGS sequence"/>
</dbReference>
<proteinExistence type="predicted"/>
<sequence>MNINSLLARHPSAISCQPSSTDGDDNSAAGIANPDRFTQTHCTSIDTSTHSIHEPEGGHARAITKPNISTTPTTLATRRRPMSRENGCAIAQVPLRVTQSASAPRAPCLRQISQQQRRRRVSRSTYGALSRL</sequence>
<accession>A0A0H2R3S0</accession>
<evidence type="ECO:0000256" key="1">
    <source>
        <dbReference type="SAM" id="MobiDB-lite"/>
    </source>
</evidence>
<dbReference type="EMBL" id="KQ086678">
    <property type="protein sequence ID" value="KLO04143.1"/>
    <property type="molecule type" value="Genomic_DNA"/>
</dbReference>
<dbReference type="InParanoid" id="A0A0H2R3S0"/>
<dbReference type="AlphaFoldDB" id="A0A0H2R3S0"/>
<name>A0A0H2R3S0_9AGAM</name>
<gene>
    <name evidence="2" type="ORF">SCHPADRAFT_760768</name>
</gene>
<protein>
    <submittedName>
        <fullName evidence="2">Uncharacterized protein</fullName>
    </submittedName>
</protein>
<keyword evidence="3" id="KW-1185">Reference proteome</keyword>
<organism evidence="2 3">
    <name type="scientific">Schizopora paradoxa</name>
    <dbReference type="NCBI Taxonomy" id="27342"/>
    <lineage>
        <taxon>Eukaryota</taxon>
        <taxon>Fungi</taxon>
        <taxon>Dikarya</taxon>
        <taxon>Basidiomycota</taxon>
        <taxon>Agaricomycotina</taxon>
        <taxon>Agaricomycetes</taxon>
        <taxon>Hymenochaetales</taxon>
        <taxon>Schizoporaceae</taxon>
        <taxon>Schizopora</taxon>
    </lineage>
</organism>
<evidence type="ECO:0000313" key="3">
    <source>
        <dbReference type="Proteomes" id="UP000053477"/>
    </source>
</evidence>
<feature type="region of interest" description="Disordered" evidence="1">
    <location>
        <begin position="99"/>
        <end position="132"/>
    </location>
</feature>
<evidence type="ECO:0000313" key="2">
    <source>
        <dbReference type="EMBL" id="KLO04143.1"/>
    </source>
</evidence>